<keyword evidence="4" id="KW-1185">Reference proteome</keyword>
<name>Q9UZL6_PYRAB</name>
<sequence>MTPNSFLFREAKELLEEEFREPETYYTLLEAVAREKTRVNEIAQYAFLEPKNTARYLRILEDLDILKRELPIGKKAKKGIYRFRDLYFAFWFRFVAPYFEEIESGFSEGALEDFNAGFSQYLGGAFEEIVRQFLIELKEMGKLPFHFTKIGRWWHKGEEIDIVALNEREKKVLLVEVKWKELRDREARDILRDLERKAKFMNLNGWEKSYRLVAKRVEGKRDLKREGWFIWDLEDFGEPLAIH</sequence>
<dbReference type="HOGENOM" id="CLU_1131652_0_0_2"/>
<dbReference type="STRING" id="272844.PAB1620"/>
<feature type="domain" description="DUF234" evidence="1">
    <location>
        <begin position="91"/>
        <end position="190"/>
    </location>
</feature>
<dbReference type="PANTHER" id="PTHR34704">
    <property type="entry name" value="ATPASE"/>
    <property type="match status" value="1"/>
</dbReference>
<dbReference type="PANTHER" id="PTHR34704:SF2">
    <property type="entry name" value="ATPASE"/>
    <property type="match status" value="1"/>
</dbReference>
<dbReference type="PIR" id="D75092">
    <property type="entry name" value="D75092"/>
</dbReference>
<dbReference type="KEGG" id="pab:PAB1620"/>
<dbReference type="InterPro" id="IPR036390">
    <property type="entry name" value="WH_DNA-bd_sf"/>
</dbReference>
<dbReference type="RefSeq" id="WP_010868247.1">
    <property type="nucleotide sequence ID" value="NC_000868.1"/>
</dbReference>
<dbReference type="InterPro" id="IPR004256">
    <property type="entry name" value="DUF234"/>
</dbReference>
<dbReference type="AlphaFoldDB" id="Q9UZL6"/>
<evidence type="ECO:0000313" key="2">
    <source>
        <dbReference type="EMBL" id="CAB50041.1"/>
    </source>
</evidence>
<dbReference type="EMBL" id="AJ248286">
    <property type="protein sequence ID" value="CAB50041.1"/>
    <property type="molecule type" value="Genomic_DNA"/>
</dbReference>
<proteinExistence type="predicted"/>
<protein>
    <recommendedName>
        <fullName evidence="1">DUF234 domain-containing protein</fullName>
    </recommendedName>
</protein>
<reference evidence="2 4" key="4">
    <citation type="journal article" date="2003" name="Mol. Microbiol.">
        <title>An integrated analysis of the genome of the hyperthermophilic archaeon Pyrococcus abyssi.</title>
        <authorList>
            <person name="Cohen G."/>
            <person name="Barbe V."/>
            <person name="Flament D."/>
            <person name="Galperin M."/>
            <person name="Heilig R."/>
            <person name="Ripp R."/>
            <person name="Lecompte O."/>
            <person name="Prieur D."/>
            <person name="Poch O."/>
            <person name="Quellerou J."/>
            <person name="Thierry J.C."/>
            <person name="Van der Oost J."/>
            <person name="Weissenbach J."/>
            <person name="Zivanovic Y."/>
            <person name="Forterre P."/>
        </authorList>
    </citation>
    <scope>NUCLEOTIDE SEQUENCE [LARGE SCALE GENOMIC DNA]</scope>
    <source>
        <strain evidence="4">GE5 / Orsay</strain>
        <strain evidence="2">Orsay</strain>
    </source>
</reference>
<dbReference type="eggNOG" id="arCOG03171">
    <property type="taxonomic scope" value="Archaea"/>
</dbReference>
<reference evidence="2" key="1">
    <citation type="submission" date="1999-07" db="EMBL/GenBank/DDBJ databases">
        <authorList>
            <person name="Genoscope"/>
        </authorList>
    </citation>
    <scope>NUCLEOTIDE SEQUENCE</scope>
    <source>
        <strain evidence="2">Orsay</strain>
    </source>
</reference>
<reference evidence="2" key="3">
    <citation type="journal article" date="2001" name="Genome Res.">
        <title>Genome evolution at the genus level: comparison of three complete genomes of hyperthermophilic archaea.</title>
        <authorList>
            <person name="Lecompte O."/>
            <person name="Ripp R."/>
            <person name="Puzos-Barbe V."/>
            <person name="Duprat S."/>
            <person name="Heilig R."/>
            <person name="Dietrich J."/>
            <person name="Thierry J.C."/>
            <person name="Poch O."/>
        </authorList>
    </citation>
    <scope>NUCLEOTIDE SEQUENCE</scope>
    <source>
        <strain evidence="2">Orsay</strain>
    </source>
</reference>
<organism evidence="2 4">
    <name type="scientific">Pyrococcus abyssi (strain GE5 / Orsay)</name>
    <dbReference type="NCBI Taxonomy" id="272844"/>
    <lineage>
        <taxon>Archaea</taxon>
        <taxon>Methanobacteriati</taxon>
        <taxon>Methanobacteriota</taxon>
        <taxon>Thermococci</taxon>
        <taxon>Thermococcales</taxon>
        <taxon>Thermococcaceae</taxon>
        <taxon>Pyrococcus</taxon>
    </lineage>
</organism>
<evidence type="ECO:0000313" key="5">
    <source>
        <dbReference type="Proteomes" id="UP000009139"/>
    </source>
</evidence>
<dbReference type="Proteomes" id="UP000000810">
    <property type="component" value="Chromosome"/>
</dbReference>
<dbReference type="SUPFAM" id="SSF46785">
    <property type="entry name" value="Winged helix' DNA-binding domain"/>
    <property type="match status" value="1"/>
</dbReference>
<dbReference type="InterPro" id="IPR011335">
    <property type="entry name" value="Restrct_endonuc-II-like"/>
</dbReference>
<dbReference type="Proteomes" id="UP000009139">
    <property type="component" value="Chromosome"/>
</dbReference>
<evidence type="ECO:0000259" key="1">
    <source>
        <dbReference type="Pfam" id="PF03008"/>
    </source>
</evidence>
<evidence type="ECO:0000313" key="3">
    <source>
        <dbReference type="EMBL" id="CCE70545.1"/>
    </source>
</evidence>
<reference evidence="2" key="2">
    <citation type="journal article" date="2000" name="J. Mol. Biol.">
        <title>Archaeal homologs of eukaryotic methylation guide small nucleolar RNAs: lessons from the Pyrococcus genomes.</title>
        <authorList>
            <person name="Gaspin C."/>
            <person name="Cavaille J."/>
            <person name="Erauso G."/>
        </authorList>
    </citation>
    <scope>NUCLEOTIDE SEQUENCE</scope>
    <source>
        <strain evidence="2">Orsay</strain>
    </source>
</reference>
<dbReference type="EMBL" id="HE613800">
    <property type="protein sequence ID" value="CCE70545.1"/>
    <property type="molecule type" value="Genomic_DNA"/>
</dbReference>
<gene>
    <name evidence="2" type="ordered locus">PAB1620</name>
</gene>
<dbReference type="SUPFAM" id="SSF52980">
    <property type="entry name" value="Restriction endonuclease-like"/>
    <property type="match status" value="1"/>
</dbReference>
<dbReference type="Pfam" id="PF03008">
    <property type="entry name" value="DUF234"/>
    <property type="match status" value="1"/>
</dbReference>
<accession>Q9UZL6</accession>
<reference evidence="3 5" key="5">
    <citation type="journal article" date="2012" name="Curr. Microbiol.">
        <title>Re-annotation of two hyperthermophilic archaea Pyrococcus abyssi GE5 and Pyrococcus furiosus DSM 3638.</title>
        <authorList>
            <person name="Gao J."/>
            <person name="Wang J."/>
        </authorList>
    </citation>
    <scope>GENOME REANNOTATION</scope>
    <source>
        <strain evidence="3">GE5</strain>
        <strain evidence="5">GE5 / Orsay</strain>
    </source>
</reference>
<evidence type="ECO:0000313" key="4">
    <source>
        <dbReference type="Proteomes" id="UP000000810"/>
    </source>
</evidence>
<dbReference type="PATRIC" id="fig|272844.11.peg.1187"/>